<dbReference type="HOGENOM" id="CLU_010194_2_10_1"/>
<reference evidence="4" key="1">
    <citation type="submission" date="2013-04" db="EMBL/GenBank/DDBJ databases">
        <title>An insight into the transcriptome of the digestive tract of the blood sucking bug, Rhodnius prolixus.</title>
        <authorList>
            <person name="Ribeiro J.M.C."/>
            <person name="Genta F.A."/>
            <person name="Sorgine M.H.F."/>
            <person name="Paiva-Silva G.O."/>
            <person name="Majerowicz D."/>
            <person name="Medeiros M."/>
            <person name="Koerich L."/>
            <person name="Terra W.R."/>
            <person name="Ferreira C."/>
            <person name="Pimentel A.C."/>
            <person name="Bisch P.M."/>
            <person name="Diniz M.M.P."/>
            <person name="Nascimento R."/>
            <person name="Salmon D."/>
            <person name="Silber A.M."/>
            <person name="Alves M."/>
            <person name="Oliveira M.F."/>
            <person name="Gondim K.C."/>
            <person name="Silva Neto M.A.C."/>
            <person name="Atella G.C."/>
            <person name="Araujo H."/>
            <person name="Dias F.S."/>
            <person name="Polycarpo C.R."/>
            <person name="Fampa P."/>
            <person name="Melo A.C."/>
            <person name="Tanaka A.S."/>
            <person name="Balczun C."/>
            <person name="Oliveira J.H.M."/>
            <person name="Goncalves R."/>
            <person name="Lazoski C."/>
            <person name="Pereira M.A."/>
            <person name="Rivera-Pomar R."/>
            <person name="Diambra L."/>
            <person name="Schaub G.A."/>
            <person name="Garcia E.S."/>
            <person name="Azambuja P."/>
            <person name="Braz G.R.C."/>
            <person name="Oliveira P.L."/>
        </authorList>
    </citation>
    <scope>NUCLEOTIDE SEQUENCE</scope>
</reference>
<dbReference type="PROSITE" id="PS00061">
    <property type="entry name" value="ADH_SHORT"/>
    <property type="match status" value="1"/>
</dbReference>
<dbReference type="EMBL" id="GAHY01001824">
    <property type="protein sequence ID" value="JAA75686.1"/>
    <property type="molecule type" value="mRNA"/>
</dbReference>
<dbReference type="SUPFAM" id="SSF51735">
    <property type="entry name" value="NAD(P)-binding Rossmann-fold domains"/>
    <property type="match status" value="1"/>
</dbReference>
<dbReference type="InterPro" id="IPR036291">
    <property type="entry name" value="NAD(P)-bd_dom_sf"/>
</dbReference>
<name>R4FM76_RHOPR</name>
<dbReference type="PRINTS" id="PR00081">
    <property type="entry name" value="GDHRDH"/>
</dbReference>
<dbReference type="PRINTS" id="PR00080">
    <property type="entry name" value="SDRFAMILY"/>
</dbReference>
<dbReference type="GO" id="GO:0016616">
    <property type="term" value="F:oxidoreductase activity, acting on the CH-OH group of donors, NAD or NADP as acceptor"/>
    <property type="evidence" value="ECO:0007669"/>
    <property type="project" value="UniProtKB-ARBA"/>
</dbReference>
<dbReference type="InterPro" id="IPR020904">
    <property type="entry name" value="Sc_DH/Rdtase_CS"/>
</dbReference>
<dbReference type="VEuPathDB" id="VectorBase:RPRC011360"/>
<accession>R4FM76</accession>
<sequence>MERWIGKVAMVTGAASGIGRALTEDLIKHGMKVAALDVSLDGIKKLEKELNKTGSIKVLKCDVAKVDEVKAAIDWIETNWGEINVLVNNAGILLKGPLTSGTGEGMSKMFETNVIGLSICTREVTTVMRKRNVKMGHIINICSILGHLLRRKSTFGAYTATKHAVNALTFATRSELIKEKLPIQVTSISPGFVASGMTKEFLSHGYPCLQPEDISNCIVFALSTPQNVNISEMTVQSSEEVLTG</sequence>
<evidence type="ECO:0000313" key="4">
    <source>
        <dbReference type="EMBL" id="JAA75686.1"/>
    </source>
</evidence>
<comment type="similarity">
    <text evidence="1 3">Belongs to the short-chain dehydrogenases/reductases (SDR) family.</text>
</comment>
<dbReference type="InterPro" id="IPR002347">
    <property type="entry name" value="SDR_fam"/>
</dbReference>
<organism evidence="4">
    <name type="scientific">Rhodnius prolixus</name>
    <name type="common">Triatomid bug</name>
    <dbReference type="NCBI Taxonomy" id="13249"/>
    <lineage>
        <taxon>Eukaryota</taxon>
        <taxon>Metazoa</taxon>
        <taxon>Ecdysozoa</taxon>
        <taxon>Arthropoda</taxon>
        <taxon>Hexapoda</taxon>
        <taxon>Insecta</taxon>
        <taxon>Pterygota</taxon>
        <taxon>Neoptera</taxon>
        <taxon>Paraneoptera</taxon>
        <taxon>Hemiptera</taxon>
        <taxon>Heteroptera</taxon>
        <taxon>Panheteroptera</taxon>
        <taxon>Cimicomorpha</taxon>
        <taxon>Reduviidae</taxon>
        <taxon>Triatominae</taxon>
        <taxon>Rhodnius</taxon>
    </lineage>
</organism>
<proteinExistence type="evidence at transcript level"/>
<dbReference type="PANTHER" id="PTHR43115">
    <property type="entry name" value="DEHYDROGENASE/REDUCTASE SDR FAMILY MEMBER 11"/>
    <property type="match status" value="1"/>
</dbReference>
<evidence type="ECO:0000256" key="3">
    <source>
        <dbReference type="RuleBase" id="RU000363"/>
    </source>
</evidence>
<protein>
    <submittedName>
        <fullName evidence="4">Putative dehydrogenase</fullName>
    </submittedName>
</protein>
<evidence type="ECO:0000256" key="1">
    <source>
        <dbReference type="ARBA" id="ARBA00006484"/>
    </source>
</evidence>
<dbReference type="AlphaFoldDB" id="R4FM76"/>
<dbReference type="PANTHER" id="PTHR43115:SF4">
    <property type="entry name" value="DEHYDROGENASE_REDUCTASE SDR FAMILY MEMBER 11"/>
    <property type="match status" value="1"/>
</dbReference>
<dbReference type="Gene3D" id="3.40.50.720">
    <property type="entry name" value="NAD(P)-binding Rossmann-like Domain"/>
    <property type="match status" value="1"/>
</dbReference>
<dbReference type="Pfam" id="PF00106">
    <property type="entry name" value="adh_short"/>
    <property type="match status" value="1"/>
</dbReference>
<evidence type="ECO:0000256" key="2">
    <source>
        <dbReference type="ARBA" id="ARBA00023002"/>
    </source>
</evidence>
<dbReference type="FunFam" id="3.40.50.720:FF:000047">
    <property type="entry name" value="NADP-dependent L-serine/L-allo-threonine dehydrogenase"/>
    <property type="match status" value="1"/>
</dbReference>
<keyword evidence="2" id="KW-0560">Oxidoreductase</keyword>